<dbReference type="PANTHER" id="PTHR36183:SF2">
    <property type="entry name" value="BETA-GLUCURONIDASE C-TERMINAL DOMAIN-CONTAINING PROTEIN"/>
    <property type="match status" value="1"/>
</dbReference>
<evidence type="ECO:0000256" key="2">
    <source>
        <dbReference type="SAM" id="SignalP"/>
    </source>
</evidence>
<feature type="signal peptide" evidence="2">
    <location>
        <begin position="1"/>
        <end position="28"/>
    </location>
</feature>
<dbReference type="PANTHER" id="PTHR36183">
    <property type="entry name" value="BETA-GLUCURONIDASE"/>
    <property type="match status" value="1"/>
</dbReference>
<evidence type="ECO:0000313" key="4">
    <source>
        <dbReference type="EMBL" id="KAF7363015.1"/>
    </source>
</evidence>
<dbReference type="OrthoDB" id="2796951at2759"/>
<dbReference type="Proteomes" id="UP000620124">
    <property type="component" value="Unassembled WGS sequence"/>
</dbReference>
<keyword evidence="2" id="KW-0732">Signal</keyword>
<dbReference type="Pfam" id="PF16862">
    <property type="entry name" value="Glyco_hydro_79C"/>
    <property type="match status" value="1"/>
</dbReference>
<feature type="chain" id="PRO_5034501299" evidence="2">
    <location>
        <begin position="29"/>
        <end position="686"/>
    </location>
</feature>
<feature type="region of interest" description="Disordered" evidence="1">
    <location>
        <begin position="642"/>
        <end position="661"/>
    </location>
</feature>
<comment type="caution">
    <text evidence="4">The sequence shown here is derived from an EMBL/GenBank/DDBJ whole genome shotgun (WGS) entry which is preliminary data.</text>
</comment>
<evidence type="ECO:0000313" key="5">
    <source>
        <dbReference type="Proteomes" id="UP000620124"/>
    </source>
</evidence>
<dbReference type="Gene3D" id="3.20.20.80">
    <property type="entry name" value="Glycosidases"/>
    <property type="match status" value="1"/>
</dbReference>
<proteinExistence type="predicted"/>
<gene>
    <name evidence="4" type="ORF">MVEN_00653300</name>
</gene>
<reference evidence="4" key="1">
    <citation type="submission" date="2020-05" db="EMBL/GenBank/DDBJ databases">
        <title>Mycena genomes resolve the evolution of fungal bioluminescence.</title>
        <authorList>
            <person name="Tsai I.J."/>
        </authorList>
    </citation>
    <scope>NUCLEOTIDE SEQUENCE</scope>
    <source>
        <strain evidence="4">CCC161011</strain>
    </source>
</reference>
<dbReference type="InterPro" id="IPR052974">
    <property type="entry name" value="GH79_Enzymes"/>
</dbReference>
<sequence length="686" mass="73586">MGSEPLPSRLLRSLFLFFLLSLICGSQAEITVYHDNNQAAFTTAPGASYTGPHAYDPTSLTPPPLPTPTVLTTIPINLQNAGTPNLSIKQKGSFFGFSIEMSVTNQVLGKNSSLIQVPFLNLMANIVQRAGSVMVRVGGNTQESAKLVDDGVIKNGRVLTKDLTGVTGRTQTPPLEFSRDLLYMMRNVSGLVNVHWFLGIPWFVTQPFDLKIIPAATEILGDYLLGFQAGNEPDMYSIPSHGHRNSSYGPYDYLGEFSDLLTQIDATGSDPTGQGKSKLIGPNIANFAWTPEMVWDTGFVDQFNDNLAYLAVEKYPRDNCNATFGGPGAIVADPQTLLPLYLTHDAHTQLLQPYLNSTMYAQTKNKPFLMFETNTGSCGGFLGISDSFTATLWALDYALEMAHSNFSGAMFHLGGQNVFYNVGPTPSLPLPFSSLPLLFPASPFTSPPTNQSSFHQWTVGAIYYSALVMAEIIGPSNNTQVLNYGVAGLSSFTPIYGIYENGTPVRVAIMNYLDDPTGANDVHAIISIAGATMPSSVKVKYLAAKTVVQKGGYTWANQTFGGNFESDGRLMGTEEIQTVNCDTTAQTCTVDVPAPGFALVFLNDDAFTEDKGAPSMTFATTAYTKTHNTATVDPSVLSTSNGFRKADHPIGGTSKPPSAAPRTAQAPLIAVGVVIGTIVAMLGRAL</sequence>
<dbReference type="InterPro" id="IPR017853">
    <property type="entry name" value="GH"/>
</dbReference>
<dbReference type="InterPro" id="IPR031728">
    <property type="entry name" value="GlcAase_C"/>
</dbReference>
<organism evidence="4 5">
    <name type="scientific">Mycena venus</name>
    <dbReference type="NCBI Taxonomy" id="2733690"/>
    <lineage>
        <taxon>Eukaryota</taxon>
        <taxon>Fungi</taxon>
        <taxon>Dikarya</taxon>
        <taxon>Basidiomycota</taxon>
        <taxon>Agaricomycotina</taxon>
        <taxon>Agaricomycetes</taxon>
        <taxon>Agaricomycetidae</taxon>
        <taxon>Agaricales</taxon>
        <taxon>Marasmiineae</taxon>
        <taxon>Mycenaceae</taxon>
        <taxon>Mycena</taxon>
    </lineage>
</organism>
<accession>A0A8H6YKX4</accession>
<dbReference type="EMBL" id="JACAZI010000004">
    <property type="protein sequence ID" value="KAF7363015.1"/>
    <property type="molecule type" value="Genomic_DNA"/>
</dbReference>
<evidence type="ECO:0000256" key="1">
    <source>
        <dbReference type="SAM" id="MobiDB-lite"/>
    </source>
</evidence>
<evidence type="ECO:0000259" key="3">
    <source>
        <dbReference type="Pfam" id="PF16862"/>
    </source>
</evidence>
<name>A0A8H6YKX4_9AGAR</name>
<feature type="domain" description="Beta-glucuronidase C-terminal" evidence="3">
    <location>
        <begin position="496"/>
        <end position="599"/>
    </location>
</feature>
<dbReference type="SUPFAM" id="SSF51445">
    <property type="entry name" value="(Trans)glycosidases"/>
    <property type="match status" value="1"/>
</dbReference>
<dbReference type="AlphaFoldDB" id="A0A8H6YKX4"/>
<protein>
    <submittedName>
        <fullName evidence="4">Glyco-hydro-79C domain-containing protein</fullName>
    </submittedName>
</protein>
<keyword evidence="5" id="KW-1185">Reference proteome</keyword>